<reference evidence="1" key="1">
    <citation type="submission" date="2015-11" db="EMBL/GenBank/DDBJ databases">
        <title>De novo transcriptome assembly of four potential Pierce s Disease insect vectors from Arizona vineyards.</title>
        <authorList>
            <person name="Tassone E.E."/>
        </authorList>
    </citation>
    <scope>NUCLEOTIDE SEQUENCE</scope>
</reference>
<gene>
    <name evidence="1" type="ORF">g.44534</name>
</gene>
<proteinExistence type="predicted"/>
<dbReference type="GO" id="GO:0007264">
    <property type="term" value="P:small GTPase-mediated signal transduction"/>
    <property type="evidence" value="ECO:0007669"/>
    <property type="project" value="InterPro"/>
</dbReference>
<protein>
    <submittedName>
        <fullName evidence="1">Uncharacterized protein</fullName>
    </submittedName>
</protein>
<dbReference type="PANTHER" id="PTHR23317">
    <property type="entry name" value="DEDICATOR OF CYTOKINESIS DOCK"/>
    <property type="match status" value="1"/>
</dbReference>
<feature type="non-terminal residue" evidence="1">
    <location>
        <position position="1"/>
    </location>
</feature>
<evidence type="ECO:0000313" key="1">
    <source>
        <dbReference type="EMBL" id="JAS41821.1"/>
    </source>
</evidence>
<dbReference type="GO" id="GO:0005085">
    <property type="term" value="F:guanyl-nucleotide exchange factor activity"/>
    <property type="evidence" value="ECO:0007669"/>
    <property type="project" value="InterPro"/>
</dbReference>
<dbReference type="PANTHER" id="PTHR23317:SF26">
    <property type="entry name" value="ZIZIMIN, ISOFORM K"/>
    <property type="match status" value="1"/>
</dbReference>
<dbReference type="EMBL" id="GECZ01027948">
    <property type="protein sequence ID" value="JAS41821.1"/>
    <property type="molecule type" value="Transcribed_RNA"/>
</dbReference>
<name>A0A1B6EVB8_9HEMI</name>
<accession>A0A1B6EVB8</accession>
<dbReference type="AlphaFoldDB" id="A0A1B6EVB8"/>
<feature type="non-terminal residue" evidence="1">
    <location>
        <position position="166"/>
    </location>
</feature>
<sequence length="166" mass="19272">NFVIQQNKLVDDDKRDTVSVKSQIVVPKSPSHNIGTLKRLEQSLNPQLMKYARETDSSIALLRKENRPKLFSLTTLPVTATGTNNAAQTPFCEQFGTRVHIKCQEIRFRLQPPGDDEQIEPYFTSVSLYDVRNGFKLSENFHFDVNDGSMRQFYANFDRNREFDHW</sequence>
<organism evidence="1">
    <name type="scientific">Cuerna arida</name>
    <dbReference type="NCBI Taxonomy" id="1464854"/>
    <lineage>
        <taxon>Eukaryota</taxon>
        <taxon>Metazoa</taxon>
        <taxon>Ecdysozoa</taxon>
        <taxon>Arthropoda</taxon>
        <taxon>Hexapoda</taxon>
        <taxon>Insecta</taxon>
        <taxon>Pterygota</taxon>
        <taxon>Neoptera</taxon>
        <taxon>Paraneoptera</taxon>
        <taxon>Hemiptera</taxon>
        <taxon>Auchenorrhyncha</taxon>
        <taxon>Membracoidea</taxon>
        <taxon>Cicadellidae</taxon>
        <taxon>Cicadellinae</taxon>
        <taxon>Proconiini</taxon>
        <taxon>Cuerna</taxon>
    </lineage>
</organism>
<dbReference type="InterPro" id="IPR026791">
    <property type="entry name" value="DOCK"/>
</dbReference>